<dbReference type="SMART" id="SM00719">
    <property type="entry name" value="Plus3"/>
    <property type="match status" value="1"/>
</dbReference>
<feature type="region of interest" description="Disordered" evidence="1">
    <location>
        <begin position="754"/>
        <end position="777"/>
    </location>
</feature>
<dbReference type="RefSeq" id="XP_006644789.1">
    <property type="nucleotide sequence ID" value="XM_006644726.3"/>
</dbReference>
<feature type="region of interest" description="Disordered" evidence="1">
    <location>
        <begin position="42"/>
        <end position="64"/>
    </location>
</feature>
<dbReference type="PANTHER" id="PTHR38940">
    <property type="entry name" value="PLUS3 DOMAIN-CONTAINING PROTEIN"/>
    <property type="match status" value="1"/>
</dbReference>
<dbReference type="HOGENOM" id="CLU_340508_0_0_1"/>
<dbReference type="InterPro" id="IPR036128">
    <property type="entry name" value="Plus3-like_sf"/>
</dbReference>
<evidence type="ECO:0000259" key="2">
    <source>
        <dbReference type="PROSITE" id="PS51360"/>
    </source>
</evidence>
<dbReference type="Gene3D" id="3.90.70.200">
    <property type="entry name" value="Plus-3 domain"/>
    <property type="match status" value="1"/>
</dbReference>
<dbReference type="AlphaFoldDB" id="J3L4K7"/>
<evidence type="ECO:0000313" key="4">
    <source>
        <dbReference type="Proteomes" id="UP000006038"/>
    </source>
</evidence>
<organism evidence="3">
    <name type="scientific">Oryza brachyantha</name>
    <name type="common">malo sina</name>
    <dbReference type="NCBI Taxonomy" id="4533"/>
    <lineage>
        <taxon>Eukaryota</taxon>
        <taxon>Viridiplantae</taxon>
        <taxon>Streptophyta</taxon>
        <taxon>Embryophyta</taxon>
        <taxon>Tracheophyta</taxon>
        <taxon>Spermatophyta</taxon>
        <taxon>Magnoliopsida</taxon>
        <taxon>Liliopsida</taxon>
        <taxon>Poales</taxon>
        <taxon>Poaceae</taxon>
        <taxon>BOP clade</taxon>
        <taxon>Oryzoideae</taxon>
        <taxon>Oryzeae</taxon>
        <taxon>Oryzinae</taxon>
        <taxon>Oryza</taxon>
    </lineage>
</organism>
<name>J3L4K7_ORYBR</name>
<reference evidence="3" key="1">
    <citation type="journal article" date="2013" name="Nat. Commun.">
        <title>Whole-genome sequencing of Oryza brachyantha reveals mechanisms underlying Oryza genome evolution.</title>
        <authorList>
            <person name="Chen J."/>
            <person name="Huang Q."/>
            <person name="Gao D."/>
            <person name="Wang J."/>
            <person name="Lang Y."/>
            <person name="Liu T."/>
            <person name="Li B."/>
            <person name="Bai Z."/>
            <person name="Luis Goicoechea J."/>
            <person name="Liang C."/>
            <person name="Chen C."/>
            <person name="Zhang W."/>
            <person name="Sun S."/>
            <person name="Liao Y."/>
            <person name="Zhang X."/>
            <person name="Yang L."/>
            <person name="Song C."/>
            <person name="Wang M."/>
            <person name="Shi J."/>
            <person name="Liu G."/>
            <person name="Liu J."/>
            <person name="Zhou H."/>
            <person name="Zhou W."/>
            <person name="Yu Q."/>
            <person name="An N."/>
            <person name="Chen Y."/>
            <person name="Cai Q."/>
            <person name="Wang B."/>
            <person name="Liu B."/>
            <person name="Min J."/>
            <person name="Huang Y."/>
            <person name="Wu H."/>
            <person name="Li Z."/>
            <person name="Zhang Y."/>
            <person name="Yin Y."/>
            <person name="Song W."/>
            <person name="Jiang J."/>
            <person name="Jackson S.A."/>
            <person name="Wing R.A."/>
            <person name="Wang J."/>
            <person name="Chen M."/>
        </authorList>
    </citation>
    <scope>NUCLEOTIDE SEQUENCE [LARGE SCALE GENOMIC DNA]</scope>
    <source>
        <strain evidence="3">cv. IRGC 101232</strain>
    </source>
</reference>
<dbReference type="EnsemblPlants" id="OB01G41630.1">
    <property type="protein sequence ID" value="OB01G41630.1"/>
    <property type="gene ID" value="OB01G41630"/>
</dbReference>
<dbReference type="OrthoDB" id="166375at2759"/>
<dbReference type="Proteomes" id="UP000006038">
    <property type="component" value="Chromosome 1"/>
</dbReference>
<protein>
    <recommendedName>
        <fullName evidence="2">Plus3 domain-containing protein</fullName>
    </recommendedName>
</protein>
<dbReference type="Gramene" id="OB01G41630.1">
    <property type="protein sequence ID" value="OB01G41630.1"/>
    <property type="gene ID" value="OB01G41630"/>
</dbReference>
<gene>
    <name evidence="3" type="primary">LOC102716826</name>
</gene>
<keyword evidence="4" id="KW-1185">Reference proteome</keyword>
<feature type="compositionally biased region" description="Gly residues" evidence="1">
    <location>
        <begin position="48"/>
        <end position="59"/>
    </location>
</feature>
<dbReference type="PROSITE" id="PS51360">
    <property type="entry name" value="PLUS3"/>
    <property type="match status" value="1"/>
</dbReference>
<reference evidence="3" key="2">
    <citation type="submission" date="2013-04" db="UniProtKB">
        <authorList>
            <consortium name="EnsemblPlants"/>
        </authorList>
    </citation>
    <scope>IDENTIFICATION</scope>
</reference>
<dbReference type="KEGG" id="obr:102716826"/>
<dbReference type="eggNOG" id="ENOG502QSEI">
    <property type="taxonomic scope" value="Eukaryota"/>
</dbReference>
<dbReference type="GeneID" id="102716826"/>
<evidence type="ECO:0000313" key="3">
    <source>
        <dbReference type="EnsemblPlants" id="OB01G41630.1"/>
    </source>
</evidence>
<proteinExistence type="predicted"/>
<accession>J3L4K7</accession>
<dbReference type="PANTHER" id="PTHR38940:SF4">
    <property type="entry name" value="OS01G0775100 PROTEIN"/>
    <property type="match status" value="1"/>
</dbReference>
<sequence>MRSVSELVWSPDEGLSIKIAASSLSTRKASLRWNADTLSIVISSPQQSGGGGGGGGGESGDNIDATVEDAEKMPSQLRALSDSSVRVFMPSPSRIRNIDAQQCTSVRSHGQDSKCCGGMDVMNEGKESSDNFCVDKLEEDEVGSCPSRCCKDTSQSLGSGFRKEVIPTIAEKQALCVSTVHDERSWAANAWRARLVKAISQKDSVFPNNADNIQSTSALGNIGDAATLPGELTGILGNRNDSGQDQSLQDNHKDGLVARCETASAVNPVARCELISSVNPFARYDSLPACNPRKLEKGKEKIIYDNSNCVSNTNEGDDSNESIESCPSTKAPKRKHGQFSAAQMMFGNKRYKREDNESSCSGLFHKNDSSFFNWMSTLTNGVKVFDETTVPVSQKFSAATGEEFPANPLPLQNNNGVPLQSVGFNSLFESLYGHNVMVTSRNTCHQSESSYTANRLTLGFNSSRPISMGRETLDVATGTVPAGRIQMDSDGDRGAFQNQIGIFPLRAGRNLKLLNSGKSCYRSLEEKQNGFHGSSSNAATGDKRDFSESLWVSRLLPKTSMKLMDAMDCDEESDFGAANPKGLGDSSSPKDSNVEKELNNAQFFTGKGSDNETTSSKCAAPQDDNKPSETMASIFAKRLDALRHATTSAVHLAITCDHGMSKGRNHRSSSFVVSYNSHDEHESVQKTHKSSGGEGRIVLWIGDKGKEQLSPGNDKELGENVLSGHEYQNCGGNSDENVVPPKCNLETNTYNEDIDRKRLQSKEGASHSIENQPDDKQMVPYGIVPNDVCDESTVVFGTLQRLRLSRSDIIRWMRSPVMHTTLDGFFLRLRFGKWEEALGGTGYHVARINGVLDRNRLSVTIRNSTCQVDSRFVSNYDFHQDELKAWWSAAKKSGWKLPSKEELNTKLRERELLRF</sequence>
<dbReference type="SUPFAM" id="SSF159042">
    <property type="entry name" value="Plus3-like"/>
    <property type="match status" value="1"/>
</dbReference>
<feature type="domain" description="Plus3" evidence="2">
    <location>
        <begin position="793"/>
        <end position="915"/>
    </location>
</feature>
<dbReference type="GO" id="GO:0003677">
    <property type="term" value="F:DNA binding"/>
    <property type="evidence" value="ECO:0007669"/>
    <property type="project" value="InterPro"/>
</dbReference>
<evidence type="ECO:0000256" key="1">
    <source>
        <dbReference type="SAM" id="MobiDB-lite"/>
    </source>
</evidence>
<dbReference type="Pfam" id="PF03126">
    <property type="entry name" value="Plus-3"/>
    <property type="match status" value="1"/>
</dbReference>
<dbReference type="STRING" id="4533.J3L4K7"/>
<dbReference type="FunFam" id="3.90.70.200:FF:000004">
    <property type="entry name" value="Zinc knuckle (CCHC-type) family protein"/>
    <property type="match status" value="1"/>
</dbReference>
<feature type="region of interest" description="Disordered" evidence="1">
    <location>
        <begin position="574"/>
        <end position="627"/>
    </location>
</feature>
<dbReference type="InterPro" id="IPR004343">
    <property type="entry name" value="Plus-3_dom"/>
</dbReference>
<dbReference type="OMA" id="FSESLWV"/>
<feature type="compositionally biased region" description="Basic and acidic residues" evidence="1">
    <location>
        <begin position="754"/>
        <end position="765"/>
    </location>
</feature>
<feature type="region of interest" description="Disordered" evidence="1">
    <location>
        <begin position="310"/>
        <end position="337"/>
    </location>
</feature>